<evidence type="ECO:0000313" key="3">
    <source>
        <dbReference type="EMBL" id="NER26801.1"/>
    </source>
</evidence>
<feature type="domain" description="VOC" evidence="2">
    <location>
        <begin position="28"/>
        <end position="154"/>
    </location>
</feature>
<dbReference type="InterPro" id="IPR037523">
    <property type="entry name" value="VOC_core"/>
</dbReference>
<dbReference type="PANTHER" id="PTHR39434:SF1">
    <property type="entry name" value="VOC DOMAIN-CONTAINING PROTEIN"/>
    <property type="match status" value="1"/>
</dbReference>
<dbReference type="Pfam" id="PF00903">
    <property type="entry name" value="Glyoxalase"/>
    <property type="match status" value="1"/>
</dbReference>
<dbReference type="PANTHER" id="PTHR39434">
    <property type="match status" value="1"/>
</dbReference>
<feature type="compositionally biased region" description="Low complexity" evidence="1">
    <location>
        <begin position="1"/>
        <end position="16"/>
    </location>
</feature>
<feature type="region of interest" description="Disordered" evidence="1">
    <location>
        <begin position="1"/>
        <end position="20"/>
    </location>
</feature>
<dbReference type="InterPro" id="IPR029068">
    <property type="entry name" value="Glyas_Bleomycin-R_OHBP_Dase"/>
</dbReference>
<reference evidence="3" key="1">
    <citation type="submission" date="2019-11" db="EMBL/GenBank/DDBJ databases">
        <title>Genomic insights into an expanded diversity of filamentous marine cyanobacteria reveals the extraordinary biosynthetic potential of Moorea and Okeania.</title>
        <authorList>
            <person name="Ferreira Leao T."/>
            <person name="Wang M."/>
            <person name="Moss N."/>
            <person name="Da Silva R."/>
            <person name="Sanders J."/>
            <person name="Nurk S."/>
            <person name="Gurevich A."/>
            <person name="Humphrey G."/>
            <person name="Reher R."/>
            <person name="Zhu Q."/>
            <person name="Belda-Ferre P."/>
            <person name="Glukhov E."/>
            <person name="Rex R."/>
            <person name="Dorrestein P.C."/>
            <person name="Knight R."/>
            <person name="Pevzner P."/>
            <person name="Gerwick W.H."/>
            <person name="Gerwick L."/>
        </authorList>
    </citation>
    <scope>NUCLEOTIDE SEQUENCE</scope>
    <source>
        <strain evidence="3">SIO1C4</strain>
    </source>
</reference>
<protein>
    <submittedName>
        <fullName evidence="3">Glyoxalase</fullName>
    </submittedName>
</protein>
<dbReference type="AlphaFoldDB" id="A0A6B3NAY3"/>
<dbReference type="Gene3D" id="3.10.180.10">
    <property type="entry name" value="2,3-Dihydroxybiphenyl 1,2-Dioxygenase, domain 1"/>
    <property type="match status" value="1"/>
</dbReference>
<organism evidence="3">
    <name type="scientific">Symploca sp. SIO1C4</name>
    <dbReference type="NCBI Taxonomy" id="2607765"/>
    <lineage>
        <taxon>Bacteria</taxon>
        <taxon>Bacillati</taxon>
        <taxon>Cyanobacteriota</taxon>
        <taxon>Cyanophyceae</taxon>
        <taxon>Coleofasciculales</taxon>
        <taxon>Coleofasciculaceae</taxon>
        <taxon>Symploca</taxon>
    </lineage>
</organism>
<proteinExistence type="predicted"/>
<comment type="caution">
    <text evidence="3">The sequence shown here is derived from an EMBL/GenBank/DDBJ whole genome shotgun (WGS) entry which is preliminary data.</text>
</comment>
<sequence>MNYNFSNSSRNRINNSEQLEKVDKSVSNPFHLSMCVNDLESTRHFYTKILGIEERRASKSSAHFDFYGCQLTVHEVPGYSAKNVQREVDAEDVPVPHFGAALSFEDFEKTKERLIANGIKFLKKPRLRFVGKGHEQYVMFLEDPSGNGIEIKSFTKVKVGDWA</sequence>
<evidence type="ECO:0000256" key="1">
    <source>
        <dbReference type="SAM" id="MobiDB-lite"/>
    </source>
</evidence>
<evidence type="ECO:0000259" key="2">
    <source>
        <dbReference type="PROSITE" id="PS51819"/>
    </source>
</evidence>
<name>A0A6B3NAY3_9CYAN</name>
<accession>A0A6B3NAY3</accession>
<gene>
    <name evidence="3" type="ORF">F6J89_04020</name>
</gene>
<dbReference type="PROSITE" id="PS51819">
    <property type="entry name" value="VOC"/>
    <property type="match status" value="1"/>
</dbReference>
<dbReference type="EMBL" id="JAAHFQ010000050">
    <property type="protein sequence ID" value="NER26801.1"/>
    <property type="molecule type" value="Genomic_DNA"/>
</dbReference>
<dbReference type="SUPFAM" id="SSF54593">
    <property type="entry name" value="Glyoxalase/Bleomycin resistance protein/Dihydroxybiphenyl dioxygenase"/>
    <property type="match status" value="1"/>
</dbReference>
<dbReference type="InterPro" id="IPR004360">
    <property type="entry name" value="Glyas_Fos-R_dOase_dom"/>
</dbReference>